<dbReference type="GO" id="GO:0043005">
    <property type="term" value="C:neuron projection"/>
    <property type="evidence" value="ECO:0007669"/>
    <property type="project" value="TreeGrafter"/>
</dbReference>
<sequence length="66" mass="7274">MKNLVPVLACEDRLLRVMRDSDVLYSVELPSPSTCLQLFYNDGGENGDQLLYGTSDGKIGLVQLGR</sequence>
<evidence type="ECO:0000259" key="1">
    <source>
        <dbReference type="Pfam" id="PF23743"/>
    </source>
</evidence>
<comment type="caution">
    <text evidence="2">The sequence shown here is derived from an EMBL/GenBank/DDBJ whole genome shotgun (WGS) entry which is preliminary data.</text>
</comment>
<accession>A0A5B7GY65</accession>
<dbReference type="AlphaFoldDB" id="A0A5B7GY65"/>
<reference evidence="2 3" key="1">
    <citation type="submission" date="2019-05" db="EMBL/GenBank/DDBJ databases">
        <title>Another draft genome of Portunus trituberculatus and its Hox gene families provides insights of decapod evolution.</title>
        <authorList>
            <person name="Jeong J.-H."/>
            <person name="Song I."/>
            <person name="Kim S."/>
            <person name="Choi T."/>
            <person name="Kim D."/>
            <person name="Ryu S."/>
            <person name="Kim W."/>
        </authorList>
    </citation>
    <scope>NUCLEOTIDE SEQUENCE [LARGE SCALE GENOMIC DNA]</scope>
    <source>
        <tissue evidence="2">Muscle</tissue>
    </source>
</reference>
<gene>
    <name evidence="2" type="primary">BBS7_2</name>
    <name evidence="2" type="ORF">E2C01_059082</name>
</gene>
<evidence type="ECO:0000313" key="3">
    <source>
        <dbReference type="Proteomes" id="UP000324222"/>
    </source>
</evidence>
<organism evidence="2 3">
    <name type="scientific">Portunus trituberculatus</name>
    <name type="common">Swimming crab</name>
    <name type="synonym">Neptunus trituberculatus</name>
    <dbReference type="NCBI Taxonomy" id="210409"/>
    <lineage>
        <taxon>Eukaryota</taxon>
        <taxon>Metazoa</taxon>
        <taxon>Ecdysozoa</taxon>
        <taxon>Arthropoda</taxon>
        <taxon>Crustacea</taxon>
        <taxon>Multicrustacea</taxon>
        <taxon>Malacostraca</taxon>
        <taxon>Eumalacostraca</taxon>
        <taxon>Eucarida</taxon>
        <taxon>Decapoda</taxon>
        <taxon>Pleocyemata</taxon>
        <taxon>Brachyura</taxon>
        <taxon>Eubrachyura</taxon>
        <taxon>Portunoidea</taxon>
        <taxon>Portunidae</taxon>
        <taxon>Portuninae</taxon>
        <taxon>Portunus</taxon>
    </lineage>
</organism>
<feature type="domain" description="BBS7 beta-propeller" evidence="1">
    <location>
        <begin position="2"/>
        <end position="65"/>
    </location>
</feature>
<proteinExistence type="predicted"/>
<dbReference type="OrthoDB" id="414590at2759"/>
<dbReference type="Pfam" id="PF23743">
    <property type="entry name" value="Beta-prop_BBS7"/>
    <property type="match status" value="1"/>
</dbReference>
<dbReference type="GO" id="GO:0034464">
    <property type="term" value="C:BBSome"/>
    <property type="evidence" value="ECO:0007669"/>
    <property type="project" value="TreeGrafter"/>
</dbReference>
<dbReference type="PANTHER" id="PTHR16074">
    <property type="entry name" value="BARDET-BIEDL SYNDROME 7 PROTEIN"/>
    <property type="match status" value="1"/>
</dbReference>
<dbReference type="PANTHER" id="PTHR16074:SF4">
    <property type="entry name" value="BARDET-BIEDL SYNDROME 7 PROTEIN"/>
    <property type="match status" value="1"/>
</dbReference>
<dbReference type="GO" id="GO:0008104">
    <property type="term" value="P:intracellular protein localization"/>
    <property type="evidence" value="ECO:0007669"/>
    <property type="project" value="TreeGrafter"/>
</dbReference>
<dbReference type="Proteomes" id="UP000324222">
    <property type="component" value="Unassembled WGS sequence"/>
</dbReference>
<name>A0A5B7GY65_PORTR</name>
<evidence type="ECO:0000313" key="2">
    <source>
        <dbReference type="EMBL" id="MPC64960.1"/>
    </source>
</evidence>
<dbReference type="GO" id="GO:0016020">
    <property type="term" value="C:membrane"/>
    <property type="evidence" value="ECO:0007669"/>
    <property type="project" value="TreeGrafter"/>
</dbReference>
<dbReference type="EMBL" id="VSRR010022757">
    <property type="protein sequence ID" value="MPC64960.1"/>
    <property type="molecule type" value="Genomic_DNA"/>
</dbReference>
<dbReference type="InterPro" id="IPR056332">
    <property type="entry name" value="Beta-prop_BBS7"/>
</dbReference>
<dbReference type="GO" id="GO:0060271">
    <property type="term" value="P:cilium assembly"/>
    <property type="evidence" value="ECO:0007669"/>
    <property type="project" value="TreeGrafter"/>
</dbReference>
<keyword evidence="3" id="KW-1185">Reference proteome</keyword>
<dbReference type="GO" id="GO:0005930">
    <property type="term" value="C:axoneme"/>
    <property type="evidence" value="ECO:0007669"/>
    <property type="project" value="TreeGrafter"/>
</dbReference>
<protein>
    <submittedName>
        <fullName evidence="2">Bardet-Biedl syndrome 7 protein</fullName>
    </submittedName>
</protein>
<dbReference type="GO" id="GO:0036064">
    <property type="term" value="C:ciliary basal body"/>
    <property type="evidence" value="ECO:0007669"/>
    <property type="project" value="TreeGrafter"/>
</dbReference>